<dbReference type="OrthoDB" id="3918601at2759"/>
<sequence length="357" mass="40374">MGRFAHDKDRRAPILNVVNWFLLVVAILSVLTRLGTKLWMFHRFTSDDYLIVVSLMFSIGESITLSIAVNNGYGHHATTIDDEHFHAIMKCQYAGFLLYTLSLYFSKLSLSSFICNLTPVSRDHFHAAILWILLTVWLIVALLGSSFQCEVPQTWDFRGKCFDLSAWQYYFCASNIVTDILIMVQALGLISRIQASLKKKLVFSTIFLSRVLVILPSIVQLVLTKDIDKSTDRTFDDYRVALAIQTVQCASIVTACWGQLKPFLNQLKSNGLRIQGVEYQHAWGKASYPRLDTDATHYHPNHHELILIPSGQGNMTTISALREWDGDSSQSSQVGMIRETRTWNVSAARGSERSDSL</sequence>
<gene>
    <name evidence="3" type="ORF">BDV28DRAFT_133091</name>
</gene>
<evidence type="ECO:0000256" key="1">
    <source>
        <dbReference type="SAM" id="Phobius"/>
    </source>
</evidence>
<evidence type="ECO:0000313" key="4">
    <source>
        <dbReference type="Proteomes" id="UP000327118"/>
    </source>
</evidence>
<dbReference type="PANTHER" id="PTHR38794:SF2">
    <property type="entry name" value="INTEGRAL MEMBRANE PROTEIN"/>
    <property type="match status" value="1"/>
</dbReference>
<accession>A0A5N6Z735</accession>
<dbReference type="Proteomes" id="UP000327118">
    <property type="component" value="Unassembled WGS sequence"/>
</dbReference>
<feature type="transmembrane region" description="Helical" evidence="1">
    <location>
        <begin position="167"/>
        <end position="189"/>
    </location>
</feature>
<name>A0A5N6Z735_9EURO</name>
<evidence type="ECO:0000259" key="2">
    <source>
        <dbReference type="Pfam" id="PF20684"/>
    </source>
</evidence>
<organism evidence="3 4">
    <name type="scientific">Aspergillus coremiiformis</name>
    <dbReference type="NCBI Taxonomy" id="138285"/>
    <lineage>
        <taxon>Eukaryota</taxon>
        <taxon>Fungi</taxon>
        <taxon>Dikarya</taxon>
        <taxon>Ascomycota</taxon>
        <taxon>Pezizomycotina</taxon>
        <taxon>Eurotiomycetes</taxon>
        <taxon>Eurotiomycetidae</taxon>
        <taxon>Eurotiales</taxon>
        <taxon>Aspergillaceae</taxon>
        <taxon>Aspergillus</taxon>
        <taxon>Aspergillus subgen. Circumdati</taxon>
    </lineage>
</organism>
<feature type="transmembrane region" description="Helical" evidence="1">
    <location>
        <begin position="48"/>
        <end position="73"/>
    </location>
</feature>
<evidence type="ECO:0000313" key="3">
    <source>
        <dbReference type="EMBL" id="KAE8353472.1"/>
    </source>
</evidence>
<protein>
    <recommendedName>
        <fullName evidence="2">Rhodopsin domain-containing protein</fullName>
    </recommendedName>
</protein>
<dbReference type="Pfam" id="PF20684">
    <property type="entry name" value="Fung_rhodopsin"/>
    <property type="match status" value="1"/>
</dbReference>
<feature type="transmembrane region" description="Helical" evidence="1">
    <location>
        <begin position="201"/>
        <end position="223"/>
    </location>
</feature>
<feature type="transmembrane region" description="Helical" evidence="1">
    <location>
        <begin position="127"/>
        <end position="147"/>
    </location>
</feature>
<dbReference type="EMBL" id="ML739097">
    <property type="protein sequence ID" value="KAE8353472.1"/>
    <property type="molecule type" value="Genomic_DNA"/>
</dbReference>
<feature type="transmembrane region" description="Helical" evidence="1">
    <location>
        <begin position="17"/>
        <end position="36"/>
    </location>
</feature>
<keyword evidence="1" id="KW-0812">Transmembrane</keyword>
<reference evidence="4" key="1">
    <citation type="submission" date="2019-04" db="EMBL/GenBank/DDBJ databases">
        <title>Friends and foes A comparative genomics studyof 23 Aspergillus species from section Flavi.</title>
        <authorList>
            <consortium name="DOE Joint Genome Institute"/>
            <person name="Kjaerbolling I."/>
            <person name="Vesth T."/>
            <person name="Frisvad J.C."/>
            <person name="Nybo J.L."/>
            <person name="Theobald S."/>
            <person name="Kildgaard S."/>
            <person name="Isbrandt T."/>
            <person name="Kuo A."/>
            <person name="Sato A."/>
            <person name="Lyhne E.K."/>
            <person name="Kogle M.E."/>
            <person name="Wiebenga A."/>
            <person name="Kun R.S."/>
            <person name="Lubbers R.J."/>
            <person name="Makela M.R."/>
            <person name="Barry K."/>
            <person name="Chovatia M."/>
            <person name="Clum A."/>
            <person name="Daum C."/>
            <person name="Haridas S."/>
            <person name="He G."/>
            <person name="LaButti K."/>
            <person name="Lipzen A."/>
            <person name="Mondo S."/>
            <person name="Riley R."/>
            <person name="Salamov A."/>
            <person name="Simmons B.A."/>
            <person name="Magnuson J.K."/>
            <person name="Henrissat B."/>
            <person name="Mortensen U.H."/>
            <person name="Larsen T.O."/>
            <person name="Devries R.P."/>
            <person name="Grigoriev I.V."/>
            <person name="Machida M."/>
            <person name="Baker S.E."/>
            <person name="Andersen M.R."/>
        </authorList>
    </citation>
    <scope>NUCLEOTIDE SEQUENCE [LARGE SCALE GENOMIC DNA]</scope>
    <source>
        <strain evidence="4">CBS 553.77</strain>
    </source>
</reference>
<dbReference type="AlphaFoldDB" id="A0A5N6Z735"/>
<keyword evidence="1" id="KW-0472">Membrane</keyword>
<keyword evidence="4" id="KW-1185">Reference proteome</keyword>
<dbReference type="InterPro" id="IPR049326">
    <property type="entry name" value="Rhodopsin_dom_fungi"/>
</dbReference>
<feature type="transmembrane region" description="Helical" evidence="1">
    <location>
        <begin position="93"/>
        <end position="115"/>
    </location>
</feature>
<proteinExistence type="predicted"/>
<dbReference type="PANTHER" id="PTHR38794">
    <property type="entry name" value="INTEGRAL MEMBRANE PROTEIN"/>
    <property type="match status" value="1"/>
</dbReference>
<keyword evidence="1" id="KW-1133">Transmembrane helix</keyword>
<feature type="domain" description="Rhodopsin" evidence="2">
    <location>
        <begin position="33"/>
        <end position="265"/>
    </location>
</feature>